<dbReference type="InterPro" id="IPR003961">
    <property type="entry name" value="FN3_dom"/>
</dbReference>
<dbReference type="PROSITE" id="PS50853">
    <property type="entry name" value="FN3"/>
    <property type="match status" value="1"/>
</dbReference>
<feature type="domain" description="Fibronectin type-III" evidence="1">
    <location>
        <begin position="27"/>
        <end position="134"/>
    </location>
</feature>
<evidence type="ECO:0000259" key="1">
    <source>
        <dbReference type="PROSITE" id="PS50853"/>
    </source>
</evidence>
<gene>
    <name evidence="2" type="ORF">ILUMI_19787</name>
</gene>
<evidence type="ECO:0000313" key="3">
    <source>
        <dbReference type="Proteomes" id="UP000801492"/>
    </source>
</evidence>
<dbReference type="Gene3D" id="2.60.40.10">
    <property type="entry name" value="Immunoglobulins"/>
    <property type="match status" value="1"/>
</dbReference>
<dbReference type="SMART" id="SM00060">
    <property type="entry name" value="FN3"/>
    <property type="match status" value="1"/>
</dbReference>
<dbReference type="SUPFAM" id="SSF49265">
    <property type="entry name" value="Fibronectin type III"/>
    <property type="match status" value="1"/>
</dbReference>
<dbReference type="OrthoDB" id="6108687at2759"/>
<dbReference type="EMBL" id="VTPC01087831">
    <property type="protein sequence ID" value="KAF2886386.1"/>
    <property type="molecule type" value="Genomic_DNA"/>
</dbReference>
<dbReference type="InterPro" id="IPR036116">
    <property type="entry name" value="FN3_sf"/>
</dbReference>
<feature type="non-terminal residue" evidence="2">
    <location>
        <position position="149"/>
    </location>
</feature>
<comment type="caution">
    <text evidence="2">The sequence shown here is derived from an EMBL/GenBank/DDBJ whole genome shotgun (WGS) entry which is preliminary data.</text>
</comment>
<organism evidence="2 3">
    <name type="scientific">Ignelater luminosus</name>
    <name type="common">Cucubano</name>
    <name type="synonym">Pyrophorus luminosus</name>
    <dbReference type="NCBI Taxonomy" id="2038154"/>
    <lineage>
        <taxon>Eukaryota</taxon>
        <taxon>Metazoa</taxon>
        <taxon>Ecdysozoa</taxon>
        <taxon>Arthropoda</taxon>
        <taxon>Hexapoda</taxon>
        <taxon>Insecta</taxon>
        <taxon>Pterygota</taxon>
        <taxon>Neoptera</taxon>
        <taxon>Endopterygota</taxon>
        <taxon>Coleoptera</taxon>
        <taxon>Polyphaga</taxon>
        <taxon>Elateriformia</taxon>
        <taxon>Elateroidea</taxon>
        <taxon>Elateridae</taxon>
        <taxon>Agrypninae</taxon>
        <taxon>Pyrophorini</taxon>
        <taxon>Ignelater</taxon>
    </lineage>
</organism>
<dbReference type="Proteomes" id="UP000801492">
    <property type="component" value="Unassembled WGS sequence"/>
</dbReference>
<accession>A0A8K0CIL8</accession>
<dbReference type="AlphaFoldDB" id="A0A8K0CIL8"/>
<name>A0A8K0CIL8_IGNLU</name>
<proteinExistence type="predicted"/>
<dbReference type="Pfam" id="PF00041">
    <property type="entry name" value="fn3"/>
    <property type="match status" value="1"/>
</dbReference>
<dbReference type="InterPro" id="IPR013783">
    <property type="entry name" value="Ig-like_fold"/>
</dbReference>
<evidence type="ECO:0000313" key="2">
    <source>
        <dbReference type="EMBL" id="KAF2886386.1"/>
    </source>
</evidence>
<sequence length="149" mass="16876">MNKNVSCNHLYTLHSLIFIIKPKLLIAPSEINDVRITHTTTTSFAVQWKPPLKQNGNITRYIIKYKHVKYLGCDNGEGMDDEFEKTIYEEGTSTVLRDLLPYSEYVLEIVAFTIMDGKPVQFNVKTSATETPEASELPAVIDIVSYSTD</sequence>
<reference evidence="2" key="1">
    <citation type="submission" date="2019-08" db="EMBL/GenBank/DDBJ databases">
        <title>The genome of the North American firefly Photinus pyralis.</title>
        <authorList>
            <consortium name="Photinus pyralis genome working group"/>
            <person name="Fallon T.R."/>
            <person name="Sander Lower S.E."/>
            <person name="Weng J.-K."/>
        </authorList>
    </citation>
    <scope>NUCLEOTIDE SEQUENCE</scope>
    <source>
        <strain evidence="2">TRF0915ILg1</strain>
        <tissue evidence="2">Whole body</tissue>
    </source>
</reference>
<keyword evidence="3" id="KW-1185">Reference proteome</keyword>
<dbReference type="CDD" id="cd00063">
    <property type="entry name" value="FN3"/>
    <property type="match status" value="1"/>
</dbReference>
<protein>
    <recommendedName>
        <fullName evidence="1">Fibronectin type-III domain-containing protein</fullName>
    </recommendedName>
</protein>